<organism evidence="1">
    <name type="scientific">Puccinia triticina (isolate 1-1 / race 1 (BBBD))</name>
    <name type="common">Brown leaf rust fungus</name>
    <dbReference type="NCBI Taxonomy" id="630390"/>
    <lineage>
        <taxon>Eukaryota</taxon>
        <taxon>Fungi</taxon>
        <taxon>Dikarya</taxon>
        <taxon>Basidiomycota</taxon>
        <taxon>Pucciniomycotina</taxon>
        <taxon>Pucciniomycetes</taxon>
        <taxon>Pucciniales</taxon>
        <taxon>Pucciniaceae</taxon>
        <taxon>Puccinia</taxon>
    </lineage>
</organism>
<evidence type="ECO:0008006" key="4">
    <source>
        <dbReference type="Google" id="ProtNLM"/>
    </source>
</evidence>
<reference evidence="1" key="1">
    <citation type="submission" date="2009-11" db="EMBL/GenBank/DDBJ databases">
        <authorList>
            <consortium name="The Broad Institute Genome Sequencing Platform"/>
            <person name="Ward D."/>
            <person name="Feldgarden M."/>
            <person name="Earl A."/>
            <person name="Young S.K."/>
            <person name="Zeng Q."/>
            <person name="Koehrsen M."/>
            <person name="Alvarado L."/>
            <person name="Berlin A."/>
            <person name="Bochicchio J."/>
            <person name="Borenstein D."/>
            <person name="Chapman S.B."/>
            <person name="Chen Z."/>
            <person name="Engels R."/>
            <person name="Freedman E."/>
            <person name="Gellesch M."/>
            <person name="Goldberg J."/>
            <person name="Griggs A."/>
            <person name="Gujja S."/>
            <person name="Heilman E."/>
            <person name="Heiman D."/>
            <person name="Hepburn T."/>
            <person name="Howarth C."/>
            <person name="Jen D."/>
            <person name="Larson L."/>
            <person name="Lewis B."/>
            <person name="Mehta T."/>
            <person name="Park D."/>
            <person name="Pearson M."/>
            <person name="Roberts A."/>
            <person name="Saif S."/>
            <person name="Shea T."/>
            <person name="Shenoy N."/>
            <person name="Sisk P."/>
            <person name="Stolte C."/>
            <person name="Sykes S."/>
            <person name="Thomson T."/>
            <person name="Walk T."/>
            <person name="White J."/>
            <person name="Yandava C."/>
            <person name="Izard J."/>
            <person name="Baranova O.V."/>
            <person name="Blanton J.M."/>
            <person name="Tanner A.C."/>
            <person name="Dewhirst F.E."/>
            <person name="Haas B."/>
            <person name="Nusbaum C."/>
            <person name="Birren B."/>
        </authorList>
    </citation>
    <scope>NUCLEOTIDE SEQUENCE [LARGE SCALE GENOMIC DNA]</scope>
    <source>
        <strain evidence="1">1-1 BBBD Race 1</strain>
    </source>
</reference>
<dbReference type="STRING" id="630390.A0A0C4EZN4"/>
<dbReference type="VEuPathDB" id="FungiDB:PTTG_06293"/>
<evidence type="ECO:0000313" key="1">
    <source>
        <dbReference type="EMBL" id="OAV95584.1"/>
    </source>
</evidence>
<reference evidence="2 3" key="3">
    <citation type="journal article" date="2017" name="G3 (Bethesda)">
        <title>Comparative analysis highlights variable genome content of wheat rusts and divergence of the mating loci.</title>
        <authorList>
            <person name="Cuomo C.A."/>
            <person name="Bakkeren G."/>
            <person name="Khalil H.B."/>
            <person name="Panwar V."/>
            <person name="Joly D."/>
            <person name="Linning R."/>
            <person name="Sakthikumar S."/>
            <person name="Song X."/>
            <person name="Adiconis X."/>
            <person name="Fan L."/>
            <person name="Goldberg J.M."/>
            <person name="Levin J.Z."/>
            <person name="Young S."/>
            <person name="Zeng Q."/>
            <person name="Anikster Y."/>
            <person name="Bruce M."/>
            <person name="Wang M."/>
            <person name="Yin C."/>
            <person name="McCallum B."/>
            <person name="Szabo L.J."/>
            <person name="Hulbert S."/>
            <person name="Chen X."/>
            <person name="Fellers J.P."/>
        </authorList>
    </citation>
    <scope>NUCLEOTIDE SEQUENCE</scope>
    <source>
        <strain evidence="3">Isolate 1-1 / race 1 (BBBD)</strain>
        <strain evidence="2">isolate 1-1 / race 1 (BBBD)</strain>
    </source>
</reference>
<evidence type="ECO:0000313" key="3">
    <source>
        <dbReference type="Proteomes" id="UP000005240"/>
    </source>
</evidence>
<gene>
    <name evidence="1" type="ORF">PTTG_06293</name>
</gene>
<dbReference type="Gene3D" id="3.40.50.300">
    <property type="entry name" value="P-loop containing nucleotide triphosphate hydrolases"/>
    <property type="match status" value="1"/>
</dbReference>
<dbReference type="EnsemblFungi" id="PTTG_06293-t43_1">
    <property type="protein sequence ID" value="PTTG_06293-t43_1-p1"/>
    <property type="gene ID" value="PTTG_06293"/>
</dbReference>
<evidence type="ECO:0000313" key="2">
    <source>
        <dbReference type="EnsemblFungi" id="PTTG_06293-t43_1-p1"/>
    </source>
</evidence>
<dbReference type="EMBL" id="ADAS02000027">
    <property type="protein sequence ID" value="OAV95584.1"/>
    <property type="molecule type" value="Genomic_DNA"/>
</dbReference>
<reference evidence="2" key="4">
    <citation type="submission" date="2025-05" db="UniProtKB">
        <authorList>
            <consortium name="EnsemblFungi"/>
        </authorList>
    </citation>
    <scope>IDENTIFICATION</scope>
    <source>
        <strain evidence="2">isolate 1-1 / race 1 (BBBD)</strain>
    </source>
</reference>
<protein>
    <recommendedName>
        <fullName evidence="4">DEAD/DEAH box helicase domain-containing protein</fullName>
    </recommendedName>
</protein>
<proteinExistence type="predicted"/>
<reference evidence="1" key="2">
    <citation type="submission" date="2016-05" db="EMBL/GenBank/DDBJ databases">
        <title>Comparative analysis highlights variable genome content of wheat rusts and divergence of the mating loci.</title>
        <authorList>
            <person name="Cuomo C.A."/>
            <person name="Bakkeren G."/>
            <person name="Szabo L."/>
            <person name="Khalil H."/>
            <person name="Joly D."/>
            <person name="Goldberg J."/>
            <person name="Young S."/>
            <person name="Zeng Q."/>
            <person name="Fellers J."/>
        </authorList>
    </citation>
    <scope>NUCLEOTIDE SEQUENCE [LARGE SCALE GENOMIC DNA]</scope>
    <source>
        <strain evidence="1">1-1 BBBD Race 1</strain>
    </source>
</reference>
<dbReference type="Proteomes" id="UP000005240">
    <property type="component" value="Unassembled WGS sequence"/>
</dbReference>
<accession>A0A0C4EZN4</accession>
<name>A0A0C4EZN4_PUCT1</name>
<dbReference type="InterPro" id="IPR027417">
    <property type="entry name" value="P-loop_NTPase"/>
</dbReference>
<sequence length="91" mass="9765">MIRPKKSPPKSSLQKSTGGVTVLKKLLGQKENALKNKIASEAKKFYDGQDAKPLQVVTVASLAQGKSTFLLAGTGFGKSRIPEMYDLLGDD</sequence>
<dbReference type="OrthoDB" id="2505066at2759"/>
<dbReference type="AlphaFoldDB" id="A0A0C4EZN4"/>
<keyword evidence="3" id="KW-1185">Reference proteome</keyword>